<dbReference type="EMBL" id="CAEMXZ010000068">
    <property type="protein sequence ID" value="CAB4323753.1"/>
    <property type="molecule type" value="Genomic_DNA"/>
</dbReference>
<name>A0A6J5YCZ2_9ZZZZ</name>
<gene>
    <name evidence="1" type="ORF">UFOPK1392_01512</name>
</gene>
<dbReference type="AlphaFoldDB" id="A0A6J5YCZ2"/>
<accession>A0A6J5YCZ2</accession>
<organism evidence="1">
    <name type="scientific">freshwater metagenome</name>
    <dbReference type="NCBI Taxonomy" id="449393"/>
    <lineage>
        <taxon>unclassified sequences</taxon>
        <taxon>metagenomes</taxon>
        <taxon>ecological metagenomes</taxon>
    </lineage>
</organism>
<protein>
    <submittedName>
        <fullName evidence="1">Unannotated protein</fullName>
    </submittedName>
</protein>
<sequence length="301" mass="32584">MQFGIGSGGTTEVVHRGRPAQDLFDGVVEFAVDITSEQAVLVEILHECPHAPRRGVASGLVASHCEQHHEHVELELGEAITFDLGIDELGDDVVARVSAAGLGQFIDVHEQFGRCGGAVFVGELGIVDADHAVRPVEQHHAVFLRHTHDLGDGLQWQLGSDIDDEVARSSLDDVVNDENGSVLEILLDKTDHARGETLVDEQAITRVLRRVHVEHHQAAGIAARSSREFVRGEDGDAAGFGGVQAGVAVDRDQILVLHDVPEALGTRIVVPTHRRFSAQSVEHLVMLKPLETVEVKQVDSF</sequence>
<reference evidence="1" key="1">
    <citation type="submission" date="2020-05" db="EMBL/GenBank/DDBJ databases">
        <authorList>
            <person name="Chiriac C."/>
            <person name="Salcher M."/>
            <person name="Ghai R."/>
            <person name="Kavagutti S V."/>
        </authorList>
    </citation>
    <scope>NUCLEOTIDE SEQUENCE</scope>
</reference>
<evidence type="ECO:0000313" key="1">
    <source>
        <dbReference type="EMBL" id="CAB4323753.1"/>
    </source>
</evidence>
<proteinExistence type="predicted"/>